<organism evidence="1 2">
    <name type="scientific">Filibacter tadaridae</name>
    <dbReference type="NCBI Taxonomy" id="2483811"/>
    <lineage>
        <taxon>Bacteria</taxon>
        <taxon>Bacillati</taxon>
        <taxon>Bacillota</taxon>
        <taxon>Bacilli</taxon>
        <taxon>Bacillales</taxon>
        <taxon>Caryophanaceae</taxon>
        <taxon>Filibacter</taxon>
    </lineage>
</organism>
<evidence type="ECO:0008006" key="3">
    <source>
        <dbReference type="Google" id="ProtNLM"/>
    </source>
</evidence>
<dbReference type="RefSeq" id="WP_124069208.1">
    <property type="nucleotide sequence ID" value="NZ_CBCRXF010000014.1"/>
</dbReference>
<dbReference type="OrthoDB" id="2436979at2"/>
<accession>A0A3P5WT71</accession>
<proteinExistence type="predicted"/>
<dbReference type="EMBL" id="UXAV01000022">
    <property type="protein sequence ID" value="VDC22501.1"/>
    <property type="molecule type" value="Genomic_DNA"/>
</dbReference>
<evidence type="ECO:0000313" key="1">
    <source>
        <dbReference type="EMBL" id="VDC22501.1"/>
    </source>
</evidence>
<sequence length="193" mass="22210">MLKKQLENYIAKNVNDDNIGLMHFEEDYARKHQLLSDDVTVVEKAIHFHVIELCDKETEELIHTENTDFLNTPVSYLKKNQNQFIYVESNEFERIGIDAVALEFDDVFETYTALFGLKLQKKFGDAIKGFLEANLSGDGVKYSVMFSGEDGLWDVNFALNFVSGFSENNSFDDVYQMLYHFIFKLGVAVEDAQ</sequence>
<gene>
    <name evidence="1" type="ORF">FILTAD_00768</name>
</gene>
<evidence type="ECO:0000313" key="2">
    <source>
        <dbReference type="Proteomes" id="UP000270468"/>
    </source>
</evidence>
<dbReference type="Proteomes" id="UP000270468">
    <property type="component" value="Unassembled WGS sequence"/>
</dbReference>
<protein>
    <recommendedName>
        <fullName evidence="3">Branched-chain amino acid aminotransferase</fullName>
    </recommendedName>
</protein>
<reference evidence="1 2" key="1">
    <citation type="submission" date="2018-11" db="EMBL/GenBank/DDBJ databases">
        <authorList>
            <person name="Criscuolo A."/>
        </authorList>
    </citation>
    <scope>NUCLEOTIDE SEQUENCE [LARGE SCALE GENOMIC DNA]</scope>
    <source>
        <strain evidence="1">ATB-66</strain>
    </source>
</reference>
<name>A0A3P5WT71_9BACL</name>
<keyword evidence="2" id="KW-1185">Reference proteome</keyword>
<dbReference type="AlphaFoldDB" id="A0A3P5WT71"/>